<comment type="caution">
    <text evidence="2">The sequence shown here is derived from an EMBL/GenBank/DDBJ whole genome shotgun (WGS) entry which is preliminary data.</text>
</comment>
<name>A0A495XHA0_9PSEU</name>
<feature type="transmembrane region" description="Helical" evidence="1">
    <location>
        <begin position="37"/>
        <end position="58"/>
    </location>
</feature>
<keyword evidence="1" id="KW-0812">Transmembrane</keyword>
<protein>
    <submittedName>
        <fullName evidence="2">Uncharacterized protein</fullName>
    </submittedName>
</protein>
<evidence type="ECO:0000313" key="2">
    <source>
        <dbReference type="EMBL" id="RKT72475.1"/>
    </source>
</evidence>
<organism evidence="2 3">
    <name type="scientific">Saccharothrix variisporea</name>
    <dbReference type="NCBI Taxonomy" id="543527"/>
    <lineage>
        <taxon>Bacteria</taxon>
        <taxon>Bacillati</taxon>
        <taxon>Actinomycetota</taxon>
        <taxon>Actinomycetes</taxon>
        <taxon>Pseudonocardiales</taxon>
        <taxon>Pseudonocardiaceae</taxon>
        <taxon>Saccharothrix</taxon>
    </lineage>
</organism>
<sequence>MTESHAVRAKGLLLGLVVLALFCAVGGGIWVGARGAWAVPFVVFFALSVFLMPVFLRLLRCPSRVVLAGLGVLVVVMLVSVFTAPSAWLTVAGERTECTVTGLRQSDTRSGADYYHHDLRCGEQATEYTDRHDFLAETGERLPMVVDRAGLIDADRPGSVVAWKSGLFVLDVLLALGLVIAVFRTAGRVPPRVRAAAQPQ</sequence>
<gene>
    <name evidence="2" type="ORF">DFJ66_5789</name>
</gene>
<keyword evidence="3" id="KW-1185">Reference proteome</keyword>
<keyword evidence="1" id="KW-0472">Membrane</keyword>
<evidence type="ECO:0000313" key="3">
    <source>
        <dbReference type="Proteomes" id="UP000272729"/>
    </source>
</evidence>
<dbReference type="EMBL" id="RBXR01000001">
    <property type="protein sequence ID" value="RKT72475.1"/>
    <property type="molecule type" value="Genomic_DNA"/>
</dbReference>
<proteinExistence type="predicted"/>
<feature type="transmembrane region" description="Helical" evidence="1">
    <location>
        <begin position="12"/>
        <end position="31"/>
    </location>
</feature>
<reference evidence="2 3" key="1">
    <citation type="submission" date="2018-10" db="EMBL/GenBank/DDBJ databases">
        <title>Sequencing the genomes of 1000 actinobacteria strains.</title>
        <authorList>
            <person name="Klenk H.-P."/>
        </authorList>
    </citation>
    <scope>NUCLEOTIDE SEQUENCE [LARGE SCALE GENOMIC DNA]</scope>
    <source>
        <strain evidence="2 3">DSM 43911</strain>
    </source>
</reference>
<dbReference type="RefSeq" id="WP_121225541.1">
    <property type="nucleotide sequence ID" value="NZ_JBIUBA010000033.1"/>
</dbReference>
<dbReference type="Proteomes" id="UP000272729">
    <property type="component" value="Unassembled WGS sequence"/>
</dbReference>
<feature type="transmembrane region" description="Helical" evidence="1">
    <location>
        <begin position="65"/>
        <end position="84"/>
    </location>
</feature>
<keyword evidence="1" id="KW-1133">Transmembrane helix</keyword>
<accession>A0A495XHA0</accession>
<evidence type="ECO:0000256" key="1">
    <source>
        <dbReference type="SAM" id="Phobius"/>
    </source>
</evidence>
<feature type="transmembrane region" description="Helical" evidence="1">
    <location>
        <begin position="161"/>
        <end position="183"/>
    </location>
</feature>
<dbReference type="AlphaFoldDB" id="A0A495XHA0"/>